<dbReference type="Gene3D" id="2.40.50.100">
    <property type="match status" value="1"/>
</dbReference>
<dbReference type="Pfam" id="PF25954">
    <property type="entry name" value="Beta-barrel_RND_2"/>
    <property type="match status" value="1"/>
</dbReference>
<reference evidence="6" key="1">
    <citation type="submission" date="2016-04" db="EMBL/GenBank/DDBJ databases">
        <authorList>
            <person name="Chen L."/>
            <person name="Zhuang W."/>
            <person name="Wang G."/>
        </authorList>
    </citation>
    <scope>NUCLEOTIDE SEQUENCE [LARGE SCALE GENOMIC DNA]</scope>
    <source>
        <strain evidence="6">17621</strain>
    </source>
</reference>
<dbReference type="InterPro" id="IPR058792">
    <property type="entry name" value="Beta-barrel_RND_2"/>
</dbReference>
<organism evidence="5 6">
    <name type="scientific">Niastella yeongjuensis</name>
    <dbReference type="NCBI Taxonomy" id="354355"/>
    <lineage>
        <taxon>Bacteria</taxon>
        <taxon>Pseudomonadati</taxon>
        <taxon>Bacteroidota</taxon>
        <taxon>Chitinophagia</taxon>
        <taxon>Chitinophagales</taxon>
        <taxon>Chitinophagaceae</taxon>
        <taxon>Niastella</taxon>
    </lineage>
</organism>
<dbReference type="Gene3D" id="1.10.287.470">
    <property type="entry name" value="Helix hairpin bin"/>
    <property type="match status" value="1"/>
</dbReference>
<name>A0A1V9E9V6_9BACT</name>
<evidence type="ECO:0000259" key="4">
    <source>
        <dbReference type="Pfam" id="PF25989"/>
    </source>
</evidence>
<dbReference type="Gene3D" id="2.40.420.20">
    <property type="match status" value="1"/>
</dbReference>
<proteinExistence type="inferred from homology"/>
<evidence type="ECO:0000256" key="1">
    <source>
        <dbReference type="ARBA" id="ARBA00009477"/>
    </source>
</evidence>
<dbReference type="RefSeq" id="WP_090519444.1">
    <property type="nucleotide sequence ID" value="NZ_FOCZ01000005.1"/>
</dbReference>
<feature type="domain" description="CzcB-like barrel-sandwich hybrid" evidence="3">
    <location>
        <begin position="63"/>
        <end position="194"/>
    </location>
</feature>
<dbReference type="NCBIfam" id="TIGR01730">
    <property type="entry name" value="RND_mfp"/>
    <property type="match status" value="1"/>
</dbReference>
<dbReference type="STRING" id="354355.SAMN05660816_03076"/>
<evidence type="ECO:0000259" key="3">
    <source>
        <dbReference type="Pfam" id="PF25973"/>
    </source>
</evidence>
<feature type="domain" description="YknX-like C-terminal permuted SH3-like" evidence="4">
    <location>
        <begin position="295"/>
        <end position="359"/>
    </location>
</feature>
<comment type="caution">
    <text evidence="5">The sequence shown here is derived from an EMBL/GenBank/DDBJ whole genome shotgun (WGS) entry which is preliminary data.</text>
</comment>
<protein>
    <submittedName>
        <fullName evidence="5">Efflux transporter periplasmic adaptor subunit</fullName>
    </submittedName>
</protein>
<dbReference type="InterPro" id="IPR006143">
    <property type="entry name" value="RND_pump_MFP"/>
</dbReference>
<evidence type="ECO:0000313" key="5">
    <source>
        <dbReference type="EMBL" id="OQP42879.1"/>
    </source>
</evidence>
<keyword evidence="6" id="KW-1185">Reference proteome</keyword>
<dbReference type="Pfam" id="PF25989">
    <property type="entry name" value="YknX_C"/>
    <property type="match status" value="1"/>
</dbReference>
<evidence type="ECO:0000259" key="2">
    <source>
        <dbReference type="Pfam" id="PF25954"/>
    </source>
</evidence>
<accession>A0A1V9E9V6</accession>
<feature type="domain" description="CusB-like beta-barrel" evidence="2">
    <location>
        <begin position="215"/>
        <end position="285"/>
    </location>
</feature>
<dbReference type="AlphaFoldDB" id="A0A1V9E9V6"/>
<dbReference type="SUPFAM" id="SSF111369">
    <property type="entry name" value="HlyD-like secretion proteins"/>
    <property type="match status" value="1"/>
</dbReference>
<gene>
    <name evidence="5" type="ORF">A4H97_12050</name>
</gene>
<dbReference type="OrthoDB" id="9806939at2"/>
<dbReference type="InterPro" id="IPR058637">
    <property type="entry name" value="YknX-like_C"/>
</dbReference>
<dbReference type="GO" id="GO:0015562">
    <property type="term" value="F:efflux transmembrane transporter activity"/>
    <property type="evidence" value="ECO:0007669"/>
    <property type="project" value="TreeGrafter"/>
</dbReference>
<dbReference type="PANTHER" id="PTHR30469">
    <property type="entry name" value="MULTIDRUG RESISTANCE PROTEIN MDTA"/>
    <property type="match status" value="1"/>
</dbReference>
<dbReference type="Proteomes" id="UP000192610">
    <property type="component" value="Unassembled WGS sequence"/>
</dbReference>
<dbReference type="GO" id="GO:1990281">
    <property type="term" value="C:efflux pump complex"/>
    <property type="evidence" value="ECO:0007669"/>
    <property type="project" value="TreeGrafter"/>
</dbReference>
<sequence>MKNICAVLVISVLLYACGHVEKPVDLTIKAANETSKYEIGKVTENPLASYVKLPGQLKPFEEVNLYAKVNGFVQDVLVDRGTRVRKGQVLVRLEAPEMESQVQLANSKFLQAQENAVASKEKYRRLNEAAKEPGSVAPLDLDNALSHMKADEAIVMAERSNVEVMKNFRNYLIITAPFDGVIIQRNISVGALVGPGSKSNDMPMLVLQHLQKLRLEVYIPEAYVDQVDLNRPVSFAFNSMPGKTHEAKISRSANALTSLRSEAIEIDLQNNRQLFKPGMYAEVKVPLLSEAKSLLIPSNAIVRSTERQYVITVKEGKAHLIDIKEGLKAKDSTEIFGGLTGGDEILLHATDEIKEGTVIK</sequence>
<dbReference type="PROSITE" id="PS51257">
    <property type="entry name" value="PROKAR_LIPOPROTEIN"/>
    <property type="match status" value="1"/>
</dbReference>
<dbReference type="EMBL" id="LVXG01000056">
    <property type="protein sequence ID" value="OQP42879.1"/>
    <property type="molecule type" value="Genomic_DNA"/>
</dbReference>
<dbReference type="Gene3D" id="2.40.30.170">
    <property type="match status" value="1"/>
</dbReference>
<dbReference type="PANTHER" id="PTHR30469:SF37">
    <property type="entry name" value="RAGD PROTEIN"/>
    <property type="match status" value="1"/>
</dbReference>
<dbReference type="Pfam" id="PF25973">
    <property type="entry name" value="BSH_CzcB"/>
    <property type="match status" value="1"/>
</dbReference>
<evidence type="ECO:0000313" key="6">
    <source>
        <dbReference type="Proteomes" id="UP000192610"/>
    </source>
</evidence>
<dbReference type="InterPro" id="IPR058647">
    <property type="entry name" value="BSH_CzcB-like"/>
</dbReference>
<comment type="similarity">
    <text evidence="1">Belongs to the membrane fusion protein (MFP) (TC 8.A.1) family.</text>
</comment>